<dbReference type="Gene3D" id="3.30.460.10">
    <property type="entry name" value="Beta Polymerase, domain 2"/>
    <property type="match status" value="1"/>
</dbReference>
<feature type="domain" description="HD" evidence="5">
    <location>
        <begin position="62"/>
        <end position="160"/>
    </location>
</feature>
<keyword evidence="8" id="KW-1185">Reference proteome</keyword>
<dbReference type="FunFam" id="3.10.20.30:FF:000002">
    <property type="entry name" value="GTP pyrophosphokinase (RelA/SpoT)"/>
    <property type="match status" value="1"/>
</dbReference>
<feature type="domain" description="TGS" evidence="6">
    <location>
        <begin position="409"/>
        <end position="472"/>
    </location>
</feature>
<sequence length="743" mass="87262">MFFINKKGLNINIQNENILYKEFIQKVKEYIFQKDVLDKIHQVYLFSKEKHSKQKRETGEDFIVHPLSVAKTLADFHSEPNTLMAGLLHDILEDTDLIFEELRKFVGDDVSYIVKKVTKLSELVFDQEQRQIENQQKMFLAMAKDIRVVLIKIADRLHNMQTLYIMRSDKQIRISKETLSIYAPLTHRLCLFQIKSQLEDLSFRYINPNAYYHISHLISIKKQERDKTINKIIQNITLLLRQSHIENFLISGRSKNIYSIYKKMQKRHVNFEEIFDLLAVRIVVKNVDLCYRCLGIIHANYSPLPSRFKDYIAVPKSNLYKSLHNTVLSKYGLFEVQIRTKEMNEMAERGIAAHWSYKENTEYSRQKKQLEIVQKLRWYRDLIQITKDSKNHFPQNSKDFVDTIKNDILSENVYVFTPKHEVFELTKGSTIIDFAFRIHSSIGLRTIGAIVNGKITPLSYELKNGDIITIKTSKNISKINREWLRIAKTNSVKKNIKKILNKREQDQKLYFITKGKEILEKELLKHKIEYKIDQCCILKHFSKRETFSSNDFYFNIGNKKISVAKVVEFISSQNLSKENSLEEKISKNYNKENIKNKTVILIEGLDNVKIKFANCCNPIFNEEIIGFISKEKSVNIHLKDCFNLKKCDQNKILSVSWADHSKTKYISWLVIVGSYSSILLTQINNKLNILGIDILKLNIINNNKLSETIIRLQILVKDIQEMNQLISSLSQLSNIYQIYRKTR</sequence>
<dbReference type="EMBL" id="VIAE01000005">
    <property type="protein sequence ID" value="TVY12231.1"/>
    <property type="molecule type" value="Genomic_DNA"/>
</dbReference>
<dbReference type="Pfam" id="PF02824">
    <property type="entry name" value="TGS"/>
    <property type="match status" value="1"/>
</dbReference>
<comment type="function">
    <text evidence="3">In eubacteria ppGpp (guanosine 3'-diphosphate 5'-diphosphate) is a mediator of the stringent response that coordinates a variety of cellular activities in response to changes in nutritional abundance. This enzyme catalyzes the degradation of ppGpp into GDP. It may also be capable of catalyzing the synthesis of ppGpp.</text>
</comment>
<keyword evidence="7" id="KW-0418">Kinase</keyword>
<evidence type="ECO:0000256" key="2">
    <source>
        <dbReference type="ARBA" id="ARBA00041770"/>
    </source>
</evidence>
<dbReference type="RefSeq" id="WP_144658402.1">
    <property type="nucleotide sequence ID" value="NZ_VIAE01000005.1"/>
</dbReference>
<dbReference type="SUPFAM" id="SSF81301">
    <property type="entry name" value="Nucleotidyltransferase"/>
    <property type="match status" value="1"/>
</dbReference>
<dbReference type="InterPro" id="IPR012675">
    <property type="entry name" value="Beta-grasp_dom_sf"/>
</dbReference>
<evidence type="ECO:0000256" key="1">
    <source>
        <dbReference type="ARBA" id="ARBA00025704"/>
    </source>
</evidence>
<dbReference type="InterPro" id="IPR033655">
    <property type="entry name" value="TGS_RelA/SpoT"/>
</dbReference>
<dbReference type="CDD" id="cd00077">
    <property type="entry name" value="HDc"/>
    <property type="match status" value="1"/>
</dbReference>
<protein>
    <recommendedName>
        <fullName evidence="2">Penta-phosphate guanosine-3'-pyrophosphohydrolase</fullName>
    </recommendedName>
</protein>
<dbReference type="SUPFAM" id="SSF109604">
    <property type="entry name" value="HD-domain/PDEase-like"/>
    <property type="match status" value="1"/>
</dbReference>
<reference evidence="7 8" key="1">
    <citation type="submission" date="2019-06" db="EMBL/GenBank/DDBJ databases">
        <title>Draft Genome Sequence of Candidatus Phytoplasma pini-Related Strain MDPP: A Resource for Comparative Genomics of Gymnosperm-infecting Phytoplasmas.</title>
        <authorList>
            <person name="Cai W."/>
            <person name="Costanzo S."/>
            <person name="Shao J."/>
            <person name="Zhao Y."/>
            <person name="Davis R."/>
        </authorList>
    </citation>
    <scope>NUCLEOTIDE SEQUENCE [LARGE SCALE GENOMIC DNA]</scope>
    <source>
        <strain evidence="7 8">MDPP</strain>
    </source>
</reference>
<keyword evidence="7" id="KW-0808">Transferase</keyword>
<dbReference type="FunFam" id="1.10.3210.10:FF:000001">
    <property type="entry name" value="GTP pyrophosphokinase RelA"/>
    <property type="match status" value="1"/>
</dbReference>
<dbReference type="InterPro" id="IPR004811">
    <property type="entry name" value="RelA/Spo_fam"/>
</dbReference>
<dbReference type="Pfam" id="PF13328">
    <property type="entry name" value="HD_4"/>
    <property type="match status" value="1"/>
</dbReference>
<gene>
    <name evidence="7" type="primary">spoT</name>
    <name evidence="7" type="ORF">MDPP_00239</name>
</gene>
<comment type="pathway">
    <text evidence="1">Purine metabolism.</text>
</comment>
<dbReference type="InterPro" id="IPR004095">
    <property type="entry name" value="TGS"/>
</dbReference>
<dbReference type="PANTHER" id="PTHR21262:SF31">
    <property type="entry name" value="GTP PYROPHOSPHOKINASE"/>
    <property type="match status" value="1"/>
</dbReference>
<proteinExistence type="inferred from homology"/>
<evidence type="ECO:0000313" key="8">
    <source>
        <dbReference type="Proteomes" id="UP000320078"/>
    </source>
</evidence>
<dbReference type="AlphaFoldDB" id="A0A559KJC1"/>
<dbReference type="PANTHER" id="PTHR21262">
    <property type="entry name" value="GUANOSINE-3',5'-BIS DIPHOSPHATE 3'-PYROPHOSPHOHYDROLASE"/>
    <property type="match status" value="1"/>
</dbReference>
<dbReference type="FunFam" id="3.30.460.10:FF:000001">
    <property type="entry name" value="GTP pyrophosphokinase RelA"/>
    <property type="match status" value="1"/>
</dbReference>
<evidence type="ECO:0000259" key="5">
    <source>
        <dbReference type="PROSITE" id="PS51831"/>
    </source>
</evidence>
<dbReference type="GO" id="GO:0016301">
    <property type="term" value="F:kinase activity"/>
    <property type="evidence" value="ECO:0007669"/>
    <property type="project" value="UniProtKB-KW"/>
</dbReference>
<dbReference type="Pfam" id="PF13291">
    <property type="entry name" value="ACT_4"/>
    <property type="match status" value="1"/>
</dbReference>
<dbReference type="NCBIfam" id="TIGR00691">
    <property type="entry name" value="spoT_relA"/>
    <property type="match status" value="1"/>
</dbReference>
<dbReference type="Gene3D" id="1.10.3210.10">
    <property type="entry name" value="Hypothetical protein af1432"/>
    <property type="match status" value="1"/>
</dbReference>
<dbReference type="InterPro" id="IPR003607">
    <property type="entry name" value="HD/PDEase_dom"/>
</dbReference>
<evidence type="ECO:0000259" key="6">
    <source>
        <dbReference type="PROSITE" id="PS51880"/>
    </source>
</evidence>
<dbReference type="PROSITE" id="PS51880">
    <property type="entry name" value="TGS"/>
    <property type="match status" value="1"/>
</dbReference>
<dbReference type="InterPro" id="IPR006674">
    <property type="entry name" value="HD_domain"/>
</dbReference>
<dbReference type="InterPro" id="IPR002912">
    <property type="entry name" value="ACT_dom"/>
</dbReference>
<dbReference type="Gene3D" id="3.10.20.30">
    <property type="match status" value="1"/>
</dbReference>
<dbReference type="GO" id="GO:0005886">
    <property type="term" value="C:plasma membrane"/>
    <property type="evidence" value="ECO:0007669"/>
    <property type="project" value="TreeGrafter"/>
</dbReference>
<name>A0A559KJC1_9MOLU</name>
<organism evidence="7 8">
    <name type="scientific">Candidatus Phytoplasma pini</name>
    <dbReference type="NCBI Taxonomy" id="267362"/>
    <lineage>
        <taxon>Bacteria</taxon>
        <taxon>Bacillati</taxon>
        <taxon>Mycoplasmatota</taxon>
        <taxon>Mollicutes</taxon>
        <taxon>Acholeplasmatales</taxon>
        <taxon>Acholeplasmataceae</taxon>
        <taxon>Candidatus Phytoplasma</taxon>
    </lineage>
</organism>
<comment type="caution">
    <text evidence="7">The sequence shown here is derived from an EMBL/GenBank/DDBJ whole genome shotgun (WGS) entry which is preliminary data.</text>
</comment>
<dbReference type="CDD" id="cd05399">
    <property type="entry name" value="NT_Rel-Spo_like"/>
    <property type="match status" value="1"/>
</dbReference>
<evidence type="ECO:0000256" key="4">
    <source>
        <dbReference type="RuleBase" id="RU003847"/>
    </source>
</evidence>
<dbReference type="SUPFAM" id="SSF81271">
    <property type="entry name" value="TGS-like"/>
    <property type="match status" value="1"/>
</dbReference>
<dbReference type="SMART" id="SM00471">
    <property type="entry name" value="HDc"/>
    <property type="match status" value="1"/>
</dbReference>
<evidence type="ECO:0000256" key="3">
    <source>
        <dbReference type="ARBA" id="ARBA00056789"/>
    </source>
</evidence>
<evidence type="ECO:0000313" key="7">
    <source>
        <dbReference type="EMBL" id="TVY12231.1"/>
    </source>
</evidence>
<dbReference type="PROSITE" id="PS51831">
    <property type="entry name" value="HD"/>
    <property type="match status" value="1"/>
</dbReference>
<accession>A0A559KJC1</accession>
<dbReference type="SMART" id="SM00954">
    <property type="entry name" value="RelA_SpoT"/>
    <property type="match status" value="1"/>
</dbReference>
<dbReference type="InterPro" id="IPR007685">
    <property type="entry name" value="RelA_SpoT"/>
</dbReference>
<comment type="similarity">
    <text evidence="4">Belongs to the relA/spoT family.</text>
</comment>
<dbReference type="InterPro" id="IPR043519">
    <property type="entry name" value="NT_sf"/>
</dbReference>
<dbReference type="InterPro" id="IPR012676">
    <property type="entry name" value="TGS-like"/>
</dbReference>
<dbReference type="GO" id="GO:0015969">
    <property type="term" value="P:guanosine tetraphosphate metabolic process"/>
    <property type="evidence" value="ECO:0007669"/>
    <property type="project" value="InterPro"/>
</dbReference>
<dbReference type="Proteomes" id="UP000320078">
    <property type="component" value="Unassembled WGS sequence"/>
</dbReference>
<dbReference type="CDD" id="cd01668">
    <property type="entry name" value="TGS_RSH"/>
    <property type="match status" value="1"/>
</dbReference>
<dbReference type="Pfam" id="PF04607">
    <property type="entry name" value="RelA_SpoT"/>
    <property type="match status" value="1"/>
</dbReference>
<dbReference type="Gene3D" id="3.30.70.260">
    <property type="match status" value="1"/>
</dbReference>
<dbReference type="OrthoDB" id="9805041at2"/>